<accession>A0ABM7LIS5</accession>
<evidence type="ECO:0000313" key="2">
    <source>
        <dbReference type="EMBL" id="BCD89515.1"/>
    </source>
</evidence>
<gene>
    <name evidence="2" type="ORF">PSm6_59220</name>
</gene>
<evidence type="ECO:0000313" key="3">
    <source>
        <dbReference type="Proteomes" id="UP001064896"/>
    </source>
</evidence>
<organism evidence="2 3">
    <name type="scientific">Pseudomonas solani</name>
    <dbReference type="NCBI Taxonomy" id="2731552"/>
    <lineage>
        <taxon>Bacteria</taxon>
        <taxon>Pseudomonadati</taxon>
        <taxon>Pseudomonadota</taxon>
        <taxon>Gammaproteobacteria</taxon>
        <taxon>Pseudomonadales</taxon>
        <taxon>Pseudomonadaceae</taxon>
        <taxon>Pseudomonas</taxon>
    </lineage>
</organism>
<sequence length="425" mass="46077">MDVSEPLGLGPLIASIYEAALDNGRWNAFLAGFAARLDSHAAMIWGHDFSDRSAEIDNSTGSIATFTGIDAQAMADFAEYYCQRNVWMEDPLKHGEGHVVTSSSLFPDDQLKRTEYYADWLRHQDFFYSSAAVVSKREDRSLNVTVVRSERVGIFREEELQVISALMPHLQAAFALHRRLHRLEALSQASMAALETSTFGIILLDHRGRVLHANSLAHGLANRSGLLRFGPADSLRATYAADDNLLQQRLFGALRTGVGATGDGGGALRLRGLEGSQLDAVIAPLPSWASPFGERSSVVVFLSDPGAVIGSLAPMLRAIYGMTPAEARLTEALVNGLTPRNTPSASRSPCTPCAPSSNPPPPRPAPAARPTWCASSSPAPPCCAGRPTASSRRRPLRQTPNLWEFIRDRATPRLRRLVSSADRSP</sequence>
<feature type="compositionally biased region" description="Pro residues" evidence="1">
    <location>
        <begin position="357"/>
        <end position="367"/>
    </location>
</feature>
<reference evidence="2" key="1">
    <citation type="submission" date="2020-05" db="EMBL/GenBank/DDBJ databases">
        <title>Complete genome sequence of Pseudomonas sp. Sm006.</title>
        <authorList>
            <person name="Takeuchi K."/>
            <person name="Someya N."/>
        </authorList>
    </citation>
    <scope>NUCLEOTIDE SEQUENCE</scope>
    <source>
        <strain evidence="2">Sm006</strain>
    </source>
</reference>
<dbReference type="RefSeq" id="WP_265169090.1">
    <property type="nucleotide sequence ID" value="NZ_AP023081.1"/>
</dbReference>
<keyword evidence="3" id="KW-1185">Reference proteome</keyword>
<dbReference type="EMBL" id="AP023081">
    <property type="protein sequence ID" value="BCD89515.1"/>
    <property type="molecule type" value="Genomic_DNA"/>
</dbReference>
<evidence type="ECO:0000256" key="1">
    <source>
        <dbReference type="SAM" id="MobiDB-lite"/>
    </source>
</evidence>
<name>A0ABM7LIS5_9PSED</name>
<feature type="compositionally biased region" description="Low complexity" evidence="1">
    <location>
        <begin position="368"/>
        <end position="377"/>
    </location>
</feature>
<dbReference type="Proteomes" id="UP001064896">
    <property type="component" value="Chromosome"/>
</dbReference>
<proteinExistence type="predicted"/>
<protein>
    <submittedName>
        <fullName evidence="2">LuxR family transcriptional regulator</fullName>
    </submittedName>
</protein>
<feature type="region of interest" description="Disordered" evidence="1">
    <location>
        <begin position="337"/>
        <end position="404"/>
    </location>
</feature>
<feature type="compositionally biased region" description="Polar residues" evidence="1">
    <location>
        <begin position="338"/>
        <end position="348"/>
    </location>
</feature>